<feature type="domain" description="J" evidence="4">
    <location>
        <begin position="11"/>
        <end position="73"/>
    </location>
</feature>
<dbReference type="InterPro" id="IPR001623">
    <property type="entry name" value="DnaJ_domain"/>
</dbReference>
<evidence type="ECO:0000256" key="2">
    <source>
        <dbReference type="SAM" id="MobiDB-lite"/>
    </source>
</evidence>
<keyword evidence="3" id="KW-0472">Membrane</keyword>
<protein>
    <submittedName>
        <fullName evidence="5">J domain-containing protein</fullName>
    </submittedName>
</protein>
<organism evidence="5 6">
    <name type="scientific">Alkalisalibacterium limincola</name>
    <dbReference type="NCBI Taxonomy" id="2699169"/>
    <lineage>
        <taxon>Bacteria</taxon>
        <taxon>Pseudomonadati</taxon>
        <taxon>Pseudomonadota</taxon>
        <taxon>Gammaproteobacteria</taxon>
        <taxon>Lysobacterales</taxon>
        <taxon>Lysobacteraceae</taxon>
        <taxon>Alkalisalibacterium</taxon>
    </lineage>
</organism>
<keyword evidence="3" id="KW-1133">Transmembrane helix</keyword>
<dbReference type="SUPFAM" id="SSF46565">
    <property type="entry name" value="Chaperone J-domain"/>
    <property type="match status" value="1"/>
</dbReference>
<keyword evidence="6" id="KW-1185">Reference proteome</keyword>
<reference evidence="5 6" key="1">
    <citation type="submission" date="2019-08" db="EMBL/GenBank/DDBJ databases">
        <authorList>
            <person name="Karlyshev A.V."/>
        </authorList>
    </citation>
    <scope>NUCLEOTIDE SEQUENCE [LARGE SCALE GENOMIC DNA]</scope>
    <source>
        <strain evidence="5 6">Alg18-2.2</strain>
    </source>
</reference>
<evidence type="ECO:0000313" key="6">
    <source>
        <dbReference type="Proteomes" id="UP000321248"/>
    </source>
</evidence>
<evidence type="ECO:0000256" key="3">
    <source>
        <dbReference type="SAM" id="Phobius"/>
    </source>
</evidence>
<dbReference type="InterPro" id="IPR036869">
    <property type="entry name" value="J_dom_sf"/>
</dbReference>
<feature type="region of interest" description="Disordered" evidence="2">
    <location>
        <begin position="73"/>
        <end position="100"/>
    </location>
</feature>
<feature type="transmembrane region" description="Helical" evidence="3">
    <location>
        <begin position="109"/>
        <end position="131"/>
    </location>
</feature>
<evidence type="ECO:0000259" key="4">
    <source>
        <dbReference type="PROSITE" id="PS50076"/>
    </source>
</evidence>
<dbReference type="Gene3D" id="1.10.287.110">
    <property type="entry name" value="DnaJ domain"/>
    <property type="match status" value="1"/>
</dbReference>
<dbReference type="RefSeq" id="WP_147891280.1">
    <property type="nucleotide sequence ID" value="NZ_VRTS01000003.1"/>
</dbReference>
<accession>A0A5C8KWJ0</accession>
<keyword evidence="3" id="KW-0812">Transmembrane</keyword>
<sequence length="177" mass="19357">MRSKPGQDYLADFATIGAKPGCSPAELEAAWRRRVSDLHPDRVRPANLNGDTNARDVLAEINGAYRRLRDFQRRHGRMPGSPPAPGPRAAGDGHWEPERSPRLKGAGRTWLLALFNASLLALLAILVWVLLERMGVRDRGGPGVRACVEECSPPALVSTARDRNHLAPLRNSTTSTV</sequence>
<proteinExistence type="predicted"/>
<gene>
    <name evidence="5" type="ORF">FU658_06155</name>
</gene>
<feature type="compositionally biased region" description="Basic and acidic residues" evidence="2">
    <location>
        <begin position="91"/>
        <end position="100"/>
    </location>
</feature>
<comment type="caution">
    <text evidence="5">The sequence shown here is derived from an EMBL/GenBank/DDBJ whole genome shotgun (WGS) entry which is preliminary data.</text>
</comment>
<dbReference type="EMBL" id="VRTS01000003">
    <property type="protein sequence ID" value="TXK64469.1"/>
    <property type="molecule type" value="Genomic_DNA"/>
</dbReference>
<name>A0A5C8KWJ0_9GAMM</name>
<dbReference type="AlphaFoldDB" id="A0A5C8KWJ0"/>
<evidence type="ECO:0000313" key="5">
    <source>
        <dbReference type="EMBL" id="TXK64469.1"/>
    </source>
</evidence>
<keyword evidence="1" id="KW-0143">Chaperone</keyword>
<dbReference type="PROSITE" id="PS50076">
    <property type="entry name" value="DNAJ_2"/>
    <property type="match status" value="1"/>
</dbReference>
<evidence type="ECO:0000256" key="1">
    <source>
        <dbReference type="ARBA" id="ARBA00023186"/>
    </source>
</evidence>
<dbReference type="OrthoDB" id="6028181at2"/>
<dbReference type="Proteomes" id="UP000321248">
    <property type="component" value="Unassembled WGS sequence"/>
</dbReference>